<name>A0A0F4XDQ0_9PSED</name>
<evidence type="ECO:0000256" key="1">
    <source>
        <dbReference type="SAM" id="MobiDB-lite"/>
    </source>
</evidence>
<reference evidence="2 3" key="1">
    <citation type="submission" date="2015-03" db="EMBL/GenBank/DDBJ databases">
        <title>Pseudomonas fluorescens 1855-344 Genome sequencing and assembly.</title>
        <authorList>
            <person name="Eng W.W.H."/>
            <person name="Gan H.M."/>
            <person name="Savka M.A."/>
        </authorList>
    </citation>
    <scope>NUCLEOTIDE SEQUENCE [LARGE SCALE GENOMIC DNA]</scope>
    <source>
        <strain evidence="2 3">1855-344</strain>
    </source>
</reference>
<feature type="compositionally biased region" description="Basic and acidic residues" evidence="1">
    <location>
        <begin position="7"/>
        <end position="22"/>
    </location>
</feature>
<dbReference type="EMBL" id="JZXC01000048">
    <property type="protein sequence ID" value="KKA04137.1"/>
    <property type="molecule type" value="Genomic_DNA"/>
</dbReference>
<dbReference type="Proteomes" id="UP000033662">
    <property type="component" value="Unassembled WGS sequence"/>
</dbReference>
<accession>A0A0F4XDQ0</accession>
<proteinExistence type="predicted"/>
<evidence type="ECO:0000313" key="3">
    <source>
        <dbReference type="Proteomes" id="UP000033662"/>
    </source>
</evidence>
<dbReference type="AlphaFoldDB" id="A0A0F4XDQ0"/>
<organism evidence="2 3">
    <name type="scientific">Pseudomonas kilonensis</name>
    <dbReference type="NCBI Taxonomy" id="132476"/>
    <lineage>
        <taxon>Bacteria</taxon>
        <taxon>Pseudomonadati</taxon>
        <taxon>Pseudomonadota</taxon>
        <taxon>Gammaproteobacteria</taxon>
        <taxon>Pseudomonadales</taxon>
        <taxon>Pseudomonadaceae</taxon>
        <taxon>Pseudomonas</taxon>
    </lineage>
</organism>
<feature type="compositionally biased region" description="Polar residues" evidence="1">
    <location>
        <begin position="25"/>
        <end position="40"/>
    </location>
</feature>
<comment type="caution">
    <text evidence="2">The sequence shown here is derived from an EMBL/GenBank/DDBJ whole genome shotgun (WGS) entry which is preliminary data.</text>
</comment>
<sequence length="65" mass="7177">MAWNPCKGERGDRGQTRLRDRPLASATTQESKTNQVSGRTTDFMEDPDKKGDAVPEQETGHACGR</sequence>
<feature type="region of interest" description="Disordered" evidence="1">
    <location>
        <begin position="1"/>
        <end position="65"/>
    </location>
</feature>
<gene>
    <name evidence="2" type="ORF">VP02_29560</name>
</gene>
<evidence type="ECO:0000313" key="2">
    <source>
        <dbReference type="EMBL" id="KKA04137.1"/>
    </source>
</evidence>
<protein>
    <submittedName>
        <fullName evidence="2">Uncharacterized protein</fullName>
    </submittedName>
</protein>